<dbReference type="Gene3D" id="3.30.1490.70">
    <property type="match status" value="1"/>
</dbReference>
<dbReference type="SUPFAM" id="SSF56091">
    <property type="entry name" value="DNA ligase/mRNA capping enzyme, catalytic domain"/>
    <property type="match status" value="1"/>
</dbReference>
<dbReference type="InterPro" id="IPR044117">
    <property type="entry name" value="OBF_LigC-like"/>
</dbReference>
<evidence type="ECO:0000259" key="5">
    <source>
        <dbReference type="PROSITE" id="PS50160"/>
    </source>
</evidence>
<reference evidence="7" key="1">
    <citation type="journal article" date="2019" name="Int. J. Syst. Evol. Microbiol.">
        <title>The Global Catalogue of Microorganisms (GCM) 10K type strain sequencing project: providing services to taxonomists for standard genome sequencing and annotation.</title>
        <authorList>
            <consortium name="The Broad Institute Genomics Platform"/>
            <consortium name="The Broad Institute Genome Sequencing Center for Infectious Disease"/>
            <person name="Wu L."/>
            <person name="Ma J."/>
        </authorList>
    </citation>
    <scope>NUCLEOTIDE SEQUENCE [LARGE SCALE GENOMIC DNA]</scope>
    <source>
        <strain evidence="7">CCUG 50347</strain>
    </source>
</reference>
<comment type="catalytic activity">
    <reaction evidence="4">
        <text>ATP + (deoxyribonucleotide)n-3'-hydroxyl + 5'-phospho-(deoxyribonucleotide)m = (deoxyribonucleotide)n+m + AMP + diphosphate.</text>
        <dbReference type="EC" id="6.5.1.1"/>
    </reaction>
</comment>
<dbReference type="Pfam" id="PF04679">
    <property type="entry name" value="DNA_ligase_A_C"/>
    <property type="match status" value="1"/>
</dbReference>
<protein>
    <recommendedName>
        <fullName evidence="2">DNA ligase (ATP)</fullName>
        <ecNumber evidence="2">6.5.1.1</ecNumber>
    </recommendedName>
</protein>
<dbReference type="CDD" id="cd07905">
    <property type="entry name" value="Adenylation_DNA_ligase_LigC"/>
    <property type="match status" value="1"/>
</dbReference>
<dbReference type="InterPro" id="IPR012340">
    <property type="entry name" value="NA-bd_OB-fold"/>
</dbReference>
<name>A0ABV9RNA9_9PSEU</name>
<evidence type="ECO:0000256" key="4">
    <source>
        <dbReference type="ARBA" id="ARBA00034003"/>
    </source>
</evidence>
<dbReference type="PROSITE" id="PS50160">
    <property type="entry name" value="DNA_LIGASE_A3"/>
    <property type="match status" value="1"/>
</dbReference>
<dbReference type="Proteomes" id="UP001595909">
    <property type="component" value="Unassembled WGS sequence"/>
</dbReference>
<dbReference type="InterPro" id="IPR050191">
    <property type="entry name" value="ATP-dep_DNA_ligase"/>
</dbReference>
<gene>
    <name evidence="6" type="ORF">ACFPEL_21520</name>
</gene>
<evidence type="ECO:0000256" key="2">
    <source>
        <dbReference type="ARBA" id="ARBA00012727"/>
    </source>
</evidence>
<dbReference type="PANTHER" id="PTHR45674:SF4">
    <property type="entry name" value="DNA LIGASE 1"/>
    <property type="match status" value="1"/>
</dbReference>
<keyword evidence="7" id="KW-1185">Reference proteome</keyword>
<dbReference type="PANTHER" id="PTHR45674">
    <property type="entry name" value="DNA LIGASE 1/3 FAMILY MEMBER"/>
    <property type="match status" value="1"/>
</dbReference>
<dbReference type="RefSeq" id="WP_274187473.1">
    <property type="nucleotide sequence ID" value="NZ_BAABHN010000045.1"/>
</dbReference>
<keyword evidence="3" id="KW-0436">Ligase</keyword>
<dbReference type="Gene3D" id="3.30.470.30">
    <property type="entry name" value="DNA ligase/mRNA capping enzyme"/>
    <property type="match status" value="1"/>
</dbReference>
<dbReference type="Pfam" id="PF01068">
    <property type="entry name" value="DNA_ligase_A_M"/>
    <property type="match status" value="1"/>
</dbReference>
<comment type="caution">
    <text evidence="6">The sequence shown here is derived from an EMBL/GenBank/DDBJ whole genome shotgun (WGS) entry which is preliminary data.</text>
</comment>
<accession>A0ABV9RNA9</accession>
<dbReference type="InterPro" id="IPR012309">
    <property type="entry name" value="DNA_ligase_ATP-dep_C"/>
</dbReference>
<dbReference type="EMBL" id="JBHSIM010000045">
    <property type="protein sequence ID" value="MFC4835004.1"/>
    <property type="molecule type" value="Genomic_DNA"/>
</dbReference>
<evidence type="ECO:0000256" key="3">
    <source>
        <dbReference type="ARBA" id="ARBA00022598"/>
    </source>
</evidence>
<proteinExistence type="inferred from homology"/>
<evidence type="ECO:0000313" key="7">
    <source>
        <dbReference type="Proteomes" id="UP001595909"/>
    </source>
</evidence>
<dbReference type="CDD" id="cd07970">
    <property type="entry name" value="OBF_DNA_ligase_LigC"/>
    <property type="match status" value="1"/>
</dbReference>
<sequence length="321" mass="35781">MVEKVAVMLSRSVDVLPTEGPWAYEPKLDGFRCLLSIKEFGDVRLDSRRAKPLGRYFPEIVTAAHFLPSGLVLDGELVIAGDGGVDFSALQQRLRYSSPARTSQLASEMPASLVAFDVLERDGHDLRRSLYDERRQVLEVVLSEAPRAVGLMPMTTDPEAAGAWLRDQPPGIEGVVAKRRDQRYRPGARSWQKLRARDTAEAVIGGIFGTLEHPEALVLGRYRGGRLRVVGRTSPLPLAARAELQRLLRSPRTEHPWPLRLPSSRFGQTPGSEIEYTQVEPELAVEVETDTAYEQGRWRHATKYLRLRPDLAPEDVAADSA</sequence>
<organism evidence="6 7">
    <name type="scientific">Actinomycetospora chibensis</name>
    <dbReference type="NCBI Taxonomy" id="663606"/>
    <lineage>
        <taxon>Bacteria</taxon>
        <taxon>Bacillati</taxon>
        <taxon>Actinomycetota</taxon>
        <taxon>Actinomycetes</taxon>
        <taxon>Pseudonocardiales</taxon>
        <taxon>Pseudonocardiaceae</taxon>
        <taxon>Actinomycetospora</taxon>
    </lineage>
</organism>
<dbReference type="InterPro" id="IPR012310">
    <property type="entry name" value="DNA_ligase_ATP-dep_cent"/>
</dbReference>
<dbReference type="EC" id="6.5.1.1" evidence="2"/>
<dbReference type="Gene3D" id="2.40.50.140">
    <property type="entry name" value="Nucleic acid-binding proteins"/>
    <property type="match status" value="1"/>
</dbReference>
<dbReference type="InterPro" id="IPR044119">
    <property type="entry name" value="Adenylation_LigC-like"/>
</dbReference>
<feature type="domain" description="ATP-dependent DNA ligase family profile" evidence="5">
    <location>
        <begin position="104"/>
        <end position="226"/>
    </location>
</feature>
<comment type="similarity">
    <text evidence="1">Belongs to the ATP-dependent DNA ligase family.</text>
</comment>
<evidence type="ECO:0000313" key="6">
    <source>
        <dbReference type="EMBL" id="MFC4835004.1"/>
    </source>
</evidence>
<evidence type="ECO:0000256" key="1">
    <source>
        <dbReference type="ARBA" id="ARBA00007572"/>
    </source>
</evidence>